<dbReference type="Proteomes" id="UP001139028">
    <property type="component" value="Unassembled WGS sequence"/>
</dbReference>
<reference evidence="1" key="1">
    <citation type="journal article" date="2022" name="Arch. Microbiol.">
        <title>Microbulbifer okhotskensis sp. nov., isolated from a deep bottom sediment of the Okhotsk Sea.</title>
        <authorList>
            <person name="Romanenko L."/>
            <person name="Kurilenko V."/>
            <person name="Otstavnykh N."/>
            <person name="Velansky P."/>
            <person name="Isaeva M."/>
            <person name="Mikhailov V."/>
        </authorList>
    </citation>
    <scope>NUCLEOTIDE SEQUENCE</scope>
    <source>
        <strain evidence="1">OS29</strain>
    </source>
</reference>
<organism evidence="1 2">
    <name type="scientific">Microbulbifer okhotskensis</name>
    <dbReference type="NCBI Taxonomy" id="2926617"/>
    <lineage>
        <taxon>Bacteria</taxon>
        <taxon>Pseudomonadati</taxon>
        <taxon>Pseudomonadota</taxon>
        <taxon>Gammaproteobacteria</taxon>
        <taxon>Cellvibrionales</taxon>
        <taxon>Microbulbiferaceae</taxon>
        <taxon>Microbulbifer</taxon>
    </lineage>
</organism>
<dbReference type="AlphaFoldDB" id="A0A9X2ESG0"/>
<name>A0A9X2ESG0_9GAMM</name>
<accession>A0A9X2ESG0</accession>
<proteinExistence type="predicted"/>
<dbReference type="EMBL" id="JALBWM010000266">
    <property type="protein sequence ID" value="MCO1336984.1"/>
    <property type="molecule type" value="Genomic_DNA"/>
</dbReference>
<sequence length="272" mass="29291">MNLCNRVRGFYTLETYRAEKTEDGLREIPGSRSRRAEFENLITDLGLNRLGDRSPASSAYFCYVGSGSSAPAQTDTDMDNFIAVHSVLQSDTRSAQASIDPWYLSTQKVNRFNQGVAAGNLSEVGMGWDSNPSGALFSRALIQDADGNPSSITVLDDEYLDVTYELRIYPNLGDFTGTITIDGVDYNYTARACRANTAAPGAWDFDFPGNNGAYSYAYAGEIGDVSGYPAGTNAGGTPALVTYNYGSLRASVQLTWALNSANFSDGVRSVAL</sequence>
<dbReference type="RefSeq" id="WP_252473113.1">
    <property type="nucleotide sequence ID" value="NZ_JALBWM010000266.1"/>
</dbReference>
<feature type="non-terminal residue" evidence="1">
    <location>
        <position position="272"/>
    </location>
</feature>
<evidence type="ECO:0000313" key="2">
    <source>
        <dbReference type="Proteomes" id="UP001139028"/>
    </source>
</evidence>
<gene>
    <name evidence="1" type="ORF">MO867_21910</name>
</gene>
<protein>
    <submittedName>
        <fullName evidence="1">Uncharacterized protein</fullName>
    </submittedName>
</protein>
<keyword evidence="2" id="KW-1185">Reference proteome</keyword>
<comment type="caution">
    <text evidence="1">The sequence shown here is derived from an EMBL/GenBank/DDBJ whole genome shotgun (WGS) entry which is preliminary data.</text>
</comment>
<evidence type="ECO:0000313" key="1">
    <source>
        <dbReference type="EMBL" id="MCO1336984.1"/>
    </source>
</evidence>